<dbReference type="InterPro" id="IPR029058">
    <property type="entry name" value="AB_hydrolase_fold"/>
</dbReference>
<dbReference type="InterPro" id="IPR000073">
    <property type="entry name" value="AB_hydrolase_1"/>
</dbReference>
<dbReference type="Proteomes" id="UP000284375">
    <property type="component" value="Unassembled WGS sequence"/>
</dbReference>
<dbReference type="Gene3D" id="3.40.50.1820">
    <property type="entry name" value="alpha/beta hydrolase"/>
    <property type="match status" value="1"/>
</dbReference>
<organism evidence="3 4">
    <name type="scientific">Cytospora chrysosperma</name>
    <name type="common">Cytospora canker fungus</name>
    <name type="synonym">Sphaeria chrysosperma</name>
    <dbReference type="NCBI Taxonomy" id="252740"/>
    <lineage>
        <taxon>Eukaryota</taxon>
        <taxon>Fungi</taxon>
        <taxon>Dikarya</taxon>
        <taxon>Ascomycota</taxon>
        <taxon>Pezizomycotina</taxon>
        <taxon>Sordariomycetes</taxon>
        <taxon>Sordariomycetidae</taxon>
        <taxon>Diaporthales</taxon>
        <taxon>Cytosporaceae</taxon>
        <taxon>Cytospora</taxon>
    </lineage>
</organism>
<gene>
    <name evidence="3" type="ORF">VSDG_00480</name>
</gene>
<dbReference type="STRING" id="252740.A0A423WQC9"/>
<sequence length="286" mass="31323">MASPTPAQPTTSFVTTDDGVRVAYTQAGPPSGQNLVFVPGWRQTAAQWRKQVSHFQATHRVTTYDHRGHGASDEPGFGHRVHRYAADLLGLLEHLGLSRVHVVAHSMGCSVVWALFDVLPARARDRVAGLVLVDQSPCMVASPAWTPQEAVRSAAIFSPDTASELARDMHESTAALLGAMFTEGVGAEDRAWALQQNYLMSDESAAVLLQNHANMDWRDVLPRLDVPTLVVAAERSAFPAEGIREVGERIPGAKVVTFGKEEGGSHFMFWENPEKFNRIVEEFCKP</sequence>
<evidence type="ECO:0000256" key="1">
    <source>
        <dbReference type="ARBA" id="ARBA00022801"/>
    </source>
</evidence>
<dbReference type="Pfam" id="PF00561">
    <property type="entry name" value="Abhydrolase_1"/>
    <property type="match status" value="1"/>
</dbReference>
<feature type="domain" description="AB hydrolase-1" evidence="2">
    <location>
        <begin position="35"/>
        <end position="273"/>
    </location>
</feature>
<name>A0A423WQC9_CYTCH</name>
<evidence type="ECO:0000259" key="2">
    <source>
        <dbReference type="Pfam" id="PF00561"/>
    </source>
</evidence>
<comment type="caution">
    <text evidence="3">The sequence shown here is derived from an EMBL/GenBank/DDBJ whole genome shotgun (WGS) entry which is preliminary data.</text>
</comment>
<dbReference type="GO" id="GO:0016787">
    <property type="term" value="F:hydrolase activity"/>
    <property type="evidence" value="ECO:0007669"/>
    <property type="project" value="UniProtKB-KW"/>
</dbReference>
<proteinExistence type="predicted"/>
<dbReference type="OrthoDB" id="408373at2759"/>
<accession>A0A423WQC9</accession>
<protein>
    <recommendedName>
        <fullName evidence="2">AB hydrolase-1 domain-containing protein</fullName>
    </recommendedName>
</protein>
<keyword evidence="1" id="KW-0378">Hydrolase</keyword>
<dbReference type="GO" id="GO:0016020">
    <property type="term" value="C:membrane"/>
    <property type="evidence" value="ECO:0007669"/>
    <property type="project" value="TreeGrafter"/>
</dbReference>
<dbReference type="AlphaFoldDB" id="A0A423WQC9"/>
<reference evidence="3 4" key="1">
    <citation type="submission" date="2015-09" db="EMBL/GenBank/DDBJ databases">
        <title>Host preference determinants of Valsa canker pathogens revealed by comparative genomics.</title>
        <authorList>
            <person name="Yin Z."/>
            <person name="Huang L."/>
        </authorList>
    </citation>
    <scope>NUCLEOTIDE SEQUENCE [LARGE SCALE GENOMIC DNA]</scope>
    <source>
        <strain evidence="3 4">YSFL</strain>
    </source>
</reference>
<keyword evidence="4" id="KW-1185">Reference proteome</keyword>
<dbReference type="EMBL" id="LJZO01000001">
    <property type="protein sequence ID" value="ROW05627.1"/>
    <property type="molecule type" value="Genomic_DNA"/>
</dbReference>
<evidence type="ECO:0000313" key="4">
    <source>
        <dbReference type="Proteomes" id="UP000284375"/>
    </source>
</evidence>
<dbReference type="InterPro" id="IPR050266">
    <property type="entry name" value="AB_hydrolase_sf"/>
</dbReference>
<dbReference type="PANTHER" id="PTHR43798">
    <property type="entry name" value="MONOACYLGLYCEROL LIPASE"/>
    <property type="match status" value="1"/>
</dbReference>
<dbReference type="SUPFAM" id="SSF53474">
    <property type="entry name" value="alpha/beta-Hydrolases"/>
    <property type="match status" value="1"/>
</dbReference>
<evidence type="ECO:0000313" key="3">
    <source>
        <dbReference type="EMBL" id="ROW05627.1"/>
    </source>
</evidence>
<dbReference type="PANTHER" id="PTHR43798:SF31">
    <property type="entry name" value="AB HYDROLASE SUPERFAMILY PROTEIN YCLE"/>
    <property type="match status" value="1"/>
</dbReference>